<name>A0ABV0WJ45_9TELE</name>
<organism evidence="1 2">
    <name type="scientific">Xenotaenia resolanae</name>
    <dbReference type="NCBI Taxonomy" id="208358"/>
    <lineage>
        <taxon>Eukaryota</taxon>
        <taxon>Metazoa</taxon>
        <taxon>Chordata</taxon>
        <taxon>Craniata</taxon>
        <taxon>Vertebrata</taxon>
        <taxon>Euteleostomi</taxon>
        <taxon>Actinopterygii</taxon>
        <taxon>Neopterygii</taxon>
        <taxon>Teleostei</taxon>
        <taxon>Neoteleostei</taxon>
        <taxon>Acanthomorphata</taxon>
        <taxon>Ovalentaria</taxon>
        <taxon>Atherinomorphae</taxon>
        <taxon>Cyprinodontiformes</taxon>
        <taxon>Goodeidae</taxon>
        <taxon>Xenotaenia</taxon>
    </lineage>
</organism>
<evidence type="ECO:0000313" key="2">
    <source>
        <dbReference type="Proteomes" id="UP001444071"/>
    </source>
</evidence>
<reference evidence="1 2" key="1">
    <citation type="submission" date="2021-06" db="EMBL/GenBank/DDBJ databases">
        <authorList>
            <person name="Palmer J.M."/>
        </authorList>
    </citation>
    <scope>NUCLEOTIDE SEQUENCE [LARGE SCALE GENOMIC DNA]</scope>
    <source>
        <strain evidence="1 2">XR_2019</strain>
        <tissue evidence="1">Muscle</tissue>
    </source>
</reference>
<keyword evidence="2" id="KW-1185">Reference proteome</keyword>
<dbReference type="EMBL" id="JAHRIM010052105">
    <property type="protein sequence ID" value="MEQ2269535.1"/>
    <property type="molecule type" value="Genomic_DNA"/>
</dbReference>
<evidence type="ECO:0000313" key="1">
    <source>
        <dbReference type="EMBL" id="MEQ2269535.1"/>
    </source>
</evidence>
<sequence>MRALLRSMFLVPQTEFFCCFFFYQLLISTMPFALAVKNQNMMKRRAETSFHMGSAACSFSLAGSETVGFKIPHWLRFCAFSSVQELLPLYNLSLRENRGS</sequence>
<comment type="caution">
    <text evidence="1">The sequence shown here is derived from an EMBL/GenBank/DDBJ whole genome shotgun (WGS) entry which is preliminary data.</text>
</comment>
<dbReference type="Proteomes" id="UP001444071">
    <property type="component" value="Unassembled WGS sequence"/>
</dbReference>
<proteinExistence type="predicted"/>
<gene>
    <name evidence="1" type="ORF">XENORESO_005849</name>
</gene>
<accession>A0ABV0WJ45</accession>
<protein>
    <recommendedName>
        <fullName evidence="3">Secreted protein</fullName>
    </recommendedName>
</protein>
<evidence type="ECO:0008006" key="3">
    <source>
        <dbReference type="Google" id="ProtNLM"/>
    </source>
</evidence>